<dbReference type="OrthoDB" id="9810895at2"/>
<accession>A0A0N7MBR2</accession>
<dbReference type="EMBL" id="CYUE01000020">
    <property type="protein sequence ID" value="CUK26120.1"/>
    <property type="molecule type" value="Genomic_DNA"/>
</dbReference>
<feature type="chain" id="PRO_5006016061" evidence="1">
    <location>
        <begin position="24"/>
        <end position="104"/>
    </location>
</feature>
<name>A0A0N7MBR2_9RHOB</name>
<proteinExistence type="predicted"/>
<feature type="signal peptide" evidence="1">
    <location>
        <begin position="1"/>
        <end position="23"/>
    </location>
</feature>
<dbReference type="AlphaFoldDB" id="A0A0N7MBR2"/>
<protein>
    <submittedName>
        <fullName evidence="2">Uncharacterized protein</fullName>
    </submittedName>
</protein>
<keyword evidence="3" id="KW-1185">Reference proteome</keyword>
<evidence type="ECO:0000313" key="3">
    <source>
        <dbReference type="Proteomes" id="UP000051184"/>
    </source>
</evidence>
<reference evidence="3" key="1">
    <citation type="submission" date="2015-09" db="EMBL/GenBank/DDBJ databases">
        <authorList>
            <person name="Rodrigo-Torres Lidia"/>
            <person name="Arahal R.David."/>
        </authorList>
    </citation>
    <scope>NUCLEOTIDE SEQUENCE [LARGE SCALE GENOMIC DNA]</scope>
    <source>
        <strain evidence="3">CECT 5114</strain>
    </source>
</reference>
<dbReference type="STRING" id="1715691.TA5113_02099"/>
<dbReference type="Proteomes" id="UP000051184">
    <property type="component" value="Unassembled WGS sequence"/>
</dbReference>
<evidence type="ECO:0000256" key="1">
    <source>
        <dbReference type="SAM" id="SignalP"/>
    </source>
</evidence>
<gene>
    <name evidence="2" type="ORF">TA5114_01927</name>
</gene>
<dbReference type="RefSeq" id="WP_058315056.1">
    <property type="nucleotide sequence ID" value="NZ_CYTO01000020.1"/>
</dbReference>
<evidence type="ECO:0000313" key="2">
    <source>
        <dbReference type="EMBL" id="CUK26120.1"/>
    </source>
</evidence>
<organism evidence="2 3">
    <name type="scientific">Cognatishimia activa</name>
    <dbReference type="NCBI Taxonomy" id="1715691"/>
    <lineage>
        <taxon>Bacteria</taxon>
        <taxon>Pseudomonadati</taxon>
        <taxon>Pseudomonadota</taxon>
        <taxon>Alphaproteobacteria</taxon>
        <taxon>Rhodobacterales</taxon>
        <taxon>Paracoccaceae</taxon>
        <taxon>Cognatishimia</taxon>
    </lineage>
</organism>
<keyword evidence="1" id="KW-0732">Signal</keyword>
<sequence length="104" mass="11165">MKGLLKPIGLAFALLLAAEMTQAQTQRHCAPRETVVERLADGYGETRQSVGLGRDNALMEVYASVESGTWTITVTTPTGMTCLIASGQSFETFAEKLPLSDKDA</sequence>